<sequence length="107" mass="11598">MKVVLPVITVLALTITEASAWKVWTNWNNNCGGDSYYTQAQSGRACLNIAPRSDGVLPRSFTWNSQGESGCTASIWTQLNCGGQLLDATTQDGTCLLGRFKSYSINC</sequence>
<keyword evidence="1" id="KW-0732">Signal</keyword>
<name>S3D5K1_GLAL2</name>
<proteinExistence type="predicted"/>
<accession>S3D5K1</accession>
<dbReference type="GeneID" id="19466575"/>
<evidence type="ECO:0000256" key="1">
    <source>
        <dbReference type="SAM" id="SignalP"/>
    </source>
</evidence>
<dbReference type="KEGG" id="glz:GLAREA_07522"/>
<dbReference type="EMBL" id="KE145359">
    <property type="protein sequence ID" value="EPE32389.1"/>
    <property type="molecule type" value="Genomic_DNA"/>
</dbReference>
<organism evidence="2 3">
    <name type="scientific">Glarea lozoyensis (strain ATCC 20868 / MF5171)</name>
    <dbReference type="NCBI Taxonomy" id="1116229"/>
    <lineage>
        <taxon>Eukaryota</taxon>
        <taxon>Fungi</taxon>
        <taxon>Dikarya</taxon>
        <taxon>Ascomycota</taxon>
        <taxon>Pezizomycotina</taxon>
        <taxon>Leotiomycetes</taxon>
        <taxon>Helotiales</taxon>
        <taxon>Helotiaceae</taxon>
        <taxon>Glarea</taxon>
    </lineage>
</organism>
<dbReference type="AlphaFoldDB" id="S3D5K1"/>
<dbReference type="RefSeq" id="XP_008080401.1">
    <property type="nucleotide sequence ID" value="XM_008082210.1"/>
</dbReference>
<feature type="chain" id="PRO_5004519260" evidence="1">
    <location>
        <begin position="21"/>
        <end position="107"/>
    </location>
</feature>
<protein>
    <submittedName>
        <fullName evidence="2">Uncharacterized protein</fullName>
    </submittedName>
</protein>
<evidence type="ECO:0000313" key="3">
    <source>
        <dbReference type="Proteomes" id="UP000016922"/>
    </source>
</evidence>
<dbReference type="Proteomes" id="UP000016922">
    <property type="component" value="Unassembled WGS sequence"/>
</dbReference>
<dbReference type="OrthoDB" id="10419201at2759"/>
<evidence type="ECO:0000313" key="2">
    <source>
        <dbReference type="EMBL" id="EPE32389.1"/>
    </source>
</evidence>
<gene>
    <name evidence="2" type="ORF">GLAREA_07522</name>
</gene>
<dbReference type="HOGENOM" id="CLU_2196463_0_0_1"/>
<reference evidence="2 3" key="1">
    <citation type="journal article" date="2013" name="BMC Genomics">
        <title>Genomics-driven discovery of the pneumocandin biosynthetic gene cluster in the fungus Glarea lozoyensis.</title>
        <authorList>
            <person name="Chen L."/>
            <person name="Yue Q."/>
            <person name="Zhang X."/>
            <person name="Xiang M."/>
            <person name="Wang C."/>
            <person name="Li S."/>
            <person name="Che Y."/>
            <person name="Ortiz-Lopez F.J."/>
            <person name="Bills G.F."/>
            <person name="Liu X."/>
            <person name="An Z."/>
        </authorList>
    </citation>
    <scope>NUCLEOTIDE SEQUENCE [LARGE SCALE GENOMIC DNA]</scope>
    <source>
        <strain evidence="3">ATCC 20868 / MF5171</strain>
    </source>
</reference>
<feature type="signal peptide" evidence="1">
    <location>
        <begin position="1"/>
        <end position="20"/>
    </location>
</feature>
<keyword evidence="3" id="KW-1185">Reference proteome</keyword>
<dbReference type="OMA" id="PHASAWT"/>